<dbReference type="EMBL" id="CP003344">
    <property type="protein sequence ID" value="AGA70814.1"/>
    <property type="molecule type" value="Genomic_DNA"/>
</dbReference>
<dbReference type="Pfam" id="PF17425">
    <property type="entry name" value="Arylsulfotran_N"/>
    <property type="match status" value="1"/>
</dbReference>
<dbReference type="AlphaFoldDB" id="L0FAG5"/>
<protein>
    <submittedName>
        <fullName evidence="2">Arylsulfotransferase (ASST)</fullName>
    </submittedName>
</protein>
<evidence type="ECO:0000259" key="1">
    <source>
        <dbReference type="Pfam" id="PF17425"/>
    </source>
</evidence>
<keyword evidence="2" id="KW-0808">Transferase</keyword>
<dbReference type="InterPro" id="IPR010262">
    <property type="entry name" value="Arylsulfotransferase_bact"/>
</dbReference>
<dbReference type="InterPro" id="IPR035391">
    <property type="entry name" value="Arylsulfotran_N"/>
</dbReference>
<reference evidence="3" key="1">
    <citation type="submission" date="2012-02" db="EMBL/GenBank/DDBJ databases">
        <title>Complete sequence of Desulfitobacterium dichloroeliminans LMG P-21439.</title>
        <authorList>
            <person name="Lucas S."/>
            <person name="Han J."/>
            <person name="Lapidus A."/>
            <person name="Cheng J.-F."/>
            <person name="Goodwin L."/>
            <person name="Pitluck S."/>
            <person name="Peters L."/>
            <person name="Ovchinnikova G."/>
            <person name="Teshima H."/>
            <person name="Detter J.C."/>
            <person name="Han C."/>
            <person name="Tapia R."/>
            <person name="Land M."/>
            <person name="Hauser L."/>
            <person name="Kyrpides N."/>
            <person name="Ivanova N."/>
            <person name="Pagani I."/>
            <person name="Kruse T."/>
            <person name="de Vos W.M."/>
            <person name="Boon N."/>
            <person name="Smidt H."/>
            <person name="Woyke T."/>
        </authorList>
    </citation>
    <scope>NUCLEOTIDE SEQUENCE [LARGE SCALE GENOMIC DNA]</scope>
    <source>
        <strain evidence="3">LMG P-21439 / DCA1</strain>
    </source>
</reference>
<dbReference type="InterPro" id="IPR053143">
    <property type="entry name" value="Arylsulfate_ST"/>
</dbReference>
<feature type="domain" description="Arylsulfotransferase N-terminal" evidence="1">
    <location>
        <begin position="37"/>
        <end position="113"/>
    </location>
</feature>
<proteinExistence type="predicted"/>
<evidence type="ECO:0000313" key="3">
    <source>
        <dbReference type="Proteomes" id="UP000010797"/>
    </source>
</evidence>
<dbReference type="Proteomes" id="UP000010797">
    <property type="component" value="Chromosome"/>
</dbReference>
<dbReference type="OrthoDB" id="264813at2"/>
<dbReference type="eggNOG" id="ENOG502ZAQ1">
    <property type="taxonomic scope" value="Bacteria"/>
</dbReference>
<name>L0FAG5_DESDL</name>
<keyword evidence="3" id="KW-1185">Reference proteome</keyword>
<dbReference type="InterPro" id="IPR038477">
    <property type="entry name" value="ASST_N_sf"/>
</dbReference>
<dbReference type="STRING" id="871963.Desdi_3428"/>
<dbReference type="GO" id="GO:0004062">
    <property type="term" value="F:aryl sulfotransferase activity"/>
    <property type="evidence" value="ECO:0007669"/>
    <property type="project" value="InterPro"/>
</dbReference>
<accession>L0FAG5</accession>
<dbReference type="Gene3D" id="2.60.40.3100">
    <property type="entry name" value="Arylsulphate sulphotransferase monomer, N-terminal domain"/>
    <property type="match status" value="1"/>
</dbReference>
<dbReference type="RefSeq" id="WP_015263770.1">
    <property type="nucleotide sequence ID" value="NC_019903.1"/>
</dbReference>
<gene>
    <name evidence="2" type="ordered locus">Desdi_3428</name>
</gene>
<dbReference type="HOGENOM" id="CLU_026701_0_0_9"/>
<dbReference type="KEGG" id="ddl:Desdi_3428"/>
<organism evidence="2 3">
    <name type="scientific">Desulfitobacterium dichloroeliminans (strain LMG P-21439 / DCA1)</name>
    <dbReference type="NCBI Taxonomy" id="871963"/>
    <lineage>
        <taxon>Bacteria</taxon>
        <taxon>Bacillati</taxon>
        <taxon>Bacillota</taxon>
        <taxon>Clostridia</taxon>
        <taxon>Eubacteriales</taxon>
        <taxon>Desulfitobacteriaceae</taxon>
        <taxon>Desulfitobacterium</taxon>
    </lineage>
</organism>
<dbReference type="PANTHER" id="PTHR35340">
    <property type="entry name" value="PQQ ENZYME REPEAT PROTEIN-RELATED"/>
    <property type="match status" value="1"/>
</dbReference>
<evidence type="ECO:0000313" key="2">
    <source>
        <dbReference type="EMBL" id="AGA70814.1"/>
    </source>
</evidence>
<sequence length="623" mass="71414">MSVKYKEFEHILTTQHRAEQEFLAEYKAGSYSLQKPYVKLNPYLIAPLTALVMFKTEQPTTVTVAVQGKEEAETIRFEFPEAKEHIIPVYGLYGDYENIVELILSNGGGNTLKIKTDALPDKVKQPTLFSTTQEYFQSNMMFVSPTTPAMTAAYDYRGEVRWYSTTNFAFDLKRVKNGRLLIGTDRLMLPPYHTSGLYEMGMIGKIYKEYRLPGGYHHDQFEMEDGNLLVLTQDPPRGTVEDMCVLIDRTTGQIIKRWDYQQILPQFPVGGSGSQDKHDWFHNNAVWYDKKTNSLTLSGRHQDAVINIDYETSKLNWIIGDPEGWPQDMVDKYFFKPVGDLSKFDWQYEQHACVVLPDGDIMCFDNGHWRAKTKEKYVPAKDNFSRGVRYRIDTEKMEIEQVWQFGKERGEDFFSTYICNVEYYGEGHYLVHSGGIGKFKGETCDTPPSRYVGDDIQYCELNSVTVEIKDDVIMFEMQLPANYYRAEKLQLYCPEDTLTFGKGQLLGTLGVTEKFLTLPPTEAGGLIPAENGAKIGLEADRIIFKARFEKGQMVLFQLEGKETYSYFVPTTKRPFLAMCVGTFLESDDRAVEFPISREGLTGDFKVSIIIDEKKYETGVTLQL</sequence>
<dbReference type="Pfam" id="PF05935">
    <property type="entry name" value="Arylsulfotrans"/>
    <property type="match status" value="1"/>
</dbReference>
<dbReference type="PANTHER" id="PTHR35340:SF10">
    <property type="entry name" value="CYTOPLASMIC PROTEIN"/>
    <property type="match status" value="1"/>
</dbReference>